<comment type="subcellular location">
    <subcellularLocation>
        <location evidence="1">Membrane</location>
        <topology evidence="1">Multi-pass membrane protein</topology>
    </subcellularLocation>
</comment>
<evidence type="ECO:0000256" key="6">
    <source>
        <dbReference type="SAM" id="Phobius"/>
    </source>
</evidence>
<feature type="transmembrane region" description="Helical" evidence="6">
    <location>
        <begin position="29"/>
        <end position="49"/>
    </location>
</feature>
<dbReference type="Proteomes" id="UP000030140">
    <property type="component" value="Unassembled WGS sequence"/>
</dbReference>
<evidence type="ECO:0000256" key="5">
    <source>
        <dbReference type="SAM" id="MobiDB-lite"/>
    </source>
</evidence>
<dbReference type="PATRIC" id="fig|1300343.5.peg.787"/>
<dbReference type="InterPro" id="IPR003825">
    <property type="entry name" value="Colicin-V_CvpA"/>
</dbReference>
<feature type="transmembrane region" description="Helical" evidence="6">
    <location>
        <begin position="61"/>
        <end position="81"/>
    </location>
</feature>
<keyword evidence="3 6" id="KW-1133">Transmembrane helix</keyword>
<keyword evidence="8" id="KW-1185">Reference proteome</keyword>
<dbReference type="OrthoDB" id="9799585at2"/>
<feature type="compositionally biased region" description="Basic and acidic residues" evidence="5">
    <location>
        <begin position="165"/>
        <end position="176"/>
    </location>
</feature>
<keyword evidence="4 6" id="KW-0472">Membrane</keyword>
<evidence type="ECO:0000256" key="4">
    <source>
        <dbReference type="ARBA" id="ARBA00023136"/>
    </source>
</evidence>
<proteinExistence type="predicted"/>
<dbReference type="PANTHER" id="PTHR37306">
    <property type="entry name" value="COLICIN V PRODUCTION PROTEIN"/>
    <property type="match status" value="1"/>
</dbReference>
<keyword evidence="2 6" id="KW-0812">Transmembrane</keyword>
<dbReference type="GO" id="GO:0016020">
    <property type="term" value="C:membrane"/>
    <property type="evidence" value="ECO:0007669"/>
    <property type="project" value="UniProtKB-SubCell"/>
</dbReference>
<dbReference type="PANTHER" id="PTHR37306:SF1">
    <property type="entry name" value="COLICIN V PRODUCTION PROTEIN"/>
    <property type="match status" value="1"/>
</dbReference>
<feature type="region of interest" description="Disordered" evidence="5">
    <location>
        <begin position="165"/>
        <end position="184"/>
    </location>
</feature>
<evidence type="ECO:0000256" key="2">
    <source>
        <dbReference type="ARBA" id="ARBA00022692"/>
    </source>
</evidence>
<evidence type="ECO:0000256" key="1">
    <source>
        <dbReference type="ARBA" id="ARBA00004141"/>
    </source>
</evidence>
<organism evidence="7 8">
    <name type="scientific">Dokdonia donghaensis DSW-1</name>
    <dbReference type="NCBI Taxonomy" id="1300343"/>
    <lineage>
        <taxon>Bacteria</taxon>
        <taxon>Pseudomonadati</taxon>
        <taxon>Bacteroidota</taxon>
        <taxon>Flavobacteriia</taxon>
        <taxon>Flavobacteriales</taxon>
        <taxon>Flavobacteriaceae</taxon>
        <taxon>Dokdonia</taxon>
    </lineage>
</organism>
<evidence type="ECO:0000313" key="7">
    <source>
        <dbReference type="EMBL" id="KGO07052.1"/>
    </source>
</evidence>
<dbReference type="GO" id="GO:0009403">
    <property type="term" value="P:toxin biosynthetic process"/>
    <property type="evidence" value="ECO:0007669"/>
    <property type="project" value="InterPro"/>
</dbReference>
<dbReference type="AlphaFoldDB" id="A0A0A2GUY5"/>
<dbReference type="RefSeq" id="WP_035326543.1">
    <property type="nucleotide sequence ID" value="NZ_CP015125.1"/>
</dbReference>
<dbReference type="Pfam" id="PF02674">
    <property type="entry name" value="Colicin_V"/>
    <property type="match status" value="1"/>
</dbReference>
<gene>
    <name evidence="7" type="ORF">NV36_09520</name>
</gene>
<comment type="caution">
    <text evidence="7">The sequence shown here is derived from an EMBL/GenBank/DDBJ whole genome shotgun (WGS) entry which is preliminary data.</text>
</comment>
<reference evidence="7 8" key="1">
    <citation type="submission" date="2014-10" db="EMBL/GenBank/DDBJ databases">
        <title>Draft genome sequence of the proteorhodopsin-containing marine bacterium Dokdonia donghaensis.</title>
        <authorList>
            <person name="Gomez-Consarnau L."/>
            <person name="Gonzalez J.M."/>
            <person name="Riedel T."/>
            <person name="Jaenicke S."/>
            <person name="Wagner-Doebler I."/>
            <person name="Fuhrman J.A."/>
        </authorList>
    </citation>
    <scope>NUCLEOTIDE SEQUENCE [LARGE SCALE GENOMIC DNA]</scope>
    <source>
        <strain evidence="7 8">DSW-1</strain>
    </source>
</reference>
<accession>A0A0A2GUY5</accession>
<dbReference type="KEGG" id="ddo:I597_0776"/>
<protein>
    <submittedName>
        <fullName evidence="7">Colicin V production protein</fullName>
    </submittedName>
</protein>
<evidence type="ECO:0000256" key="3">
    <source>
        <dbReference type="ARBA" id="ARBA00022989"/>
    </source>
</evidence>
<sequence>MNTIDIVFGIILILGLVQGIRKGFFVELASLVGLIAGIYGAIHFSYYVADWLVEKTAWGEQIIKLTSFAITFVIIVLVVSLAGKLLTKVANFAMLGIVNKLLGAAFAVIKFAFLLSVVLMFIDAADRQISLIGDDNKEESILYPIVQPLAPALLPAIIKTAKDEDIYNPDKEKEPTETDDSSSI</sequence>
<name>A0A0A2GUY5_9FLAO</name>
<evidence type="ECO:0000313" key="8">
    <source>
        <dbReference type="Proteomes" id="UP000030140"/>
    </source>
</evidence>
<feature type="transmembrane region" description="Helical" evidence="6">
    <location>
        <begin position="101"/>
        <end position="122"/>
    </location>
</feature>
<dbReference type="EMBL" id="JSAQ01000001">
    <property type="protein sequence ID" value="KGO07052.1"/>
    <property type="molecule type" value="Genomic_DNA"/>
</dbReference>